<dbReference type="InterPro" id="IPR010666">
    <property type="entry name" value="Znf_GRF"/>
</dbReference>
<dbReference type="AlphaFoldDB" id="A0A9W8CFJ9"/>
<keyword evidence="7" id="KW-1185">Reference proteome</keyword>
<evidence type="ECO:0000313" key="7">
    <source>
        <dbReference type="Proteomes" id="UP001164776"/>
    </source>
</evidence>
<sequence>MASDDESLGPTYYPEPHQHFLEHFSLQDKSDFGPNSPLRPYERRKPVHWLRCMHGEYCIMQVHHDDIHGGRRFWRCPRAYSYSAPDSCRFTKWVDPPALYSYQEALYPYQKYISYLHLVIDDLKREIDNTPAADYEPTQDDEDDDITPRLMSFVTIPTAAAHATRTDRHRHLRILS</sequence>
<evidence type="ECO:0000256" key="4">
    <source>
        <dbReference type="PROSITE-ProRule" id="PRU01343"/>
    </source>
</evidence>
<name>A0A9W8CFJ9_9POAL</name>
<evidence type="ECO:0000259" key="5">
    <source>
        <dbReference type="PROSITE" id="PS51999"/>
    </source>
</evidence>
<dbReference type="Proteomes" id="UP001164776">
    <property type="component" value="Unassembled WGS sequence"/>
</dbReference>
<reference evidence="6 7" key="1">
    <citation type="submission" date="2022-10" db="EMBL/GenBank/DDBJ databases">
        <title>WGS assembly of Paspalum vaginatum 540-79.</title>
        <authorList>
            <person name="Sun G."/>
            <person name="Wase N."/>
            <person name="Shu S."/>
            <person name="Jenkins J."/>
            <person name="Zhou B."/>
            <person name="Torres-Rodriguez J."/>
            <person name="Chen C."/>
            <person name="Sandor L."/>
            <person name="Plott C."/>
            <person name="Yoshinga Y."/>
            <person name="Daum C."/>
            <person name="Qi P."/>
            <person name="Barry K."/>
            <person name="Lipzen A."/>
            <person name="Berry L."/>
            <person name="Pedersen C."/>
            <person name="Gottilla T."/>
            <person name="Foltz A."/>
            <person name="Yu H."/>
            <person name="O'Malley R."/>
            <person name="Zhang C."/>
            <person name="Devos K."/>
            <person name="Sigmon B."/>
            <person name="Yu B."/>
            <person name="Obata T."/>
            <person name="Schmutz J."/>
            <person name="Schnable J."/>
        </authorList>
    </citation>
    <scope>NUCLEOTIDE SEQUENCE [LARGE SCALE GENOMIC DNA]</scope>
    <source>
        <strain evidence="7">cv. 540-79</strain>
    </source>
</reference>
<accession>A0A9W8CFJ9</accession>
<dbReference type="GO" id="GO:0008270">
    <property type="term" value="F:zinc ion binding"/>
    <property type="evidence" value="ECO:0007669"/>
    <property type="project" value="UniProtKB-KW"/>
</dbReference>
<dbReference type="EMBL" id="MU629454">
    <property type="protein sequence ID" value="KAJ1256958.1"/>
    <property type="molecule type" value="Genomic_DNA"/>
</dbReference>
<evidence type="ECO:0000256" key="1">
    <source>
        <dbReference type="ARBA" id="ARBA00022723"/>
    </source>
</evidence>
<evidence type="ECO:0000256" key="2">
    <source>
        <dbReference type="ARBA" id="ARBA00022771"/>
    </source>
</evidence>
<comment type="caution">
    <text evidence="6">The sequence shown here is derived from an EMBL/GenBank/DDBJ whole genome shotgun (WGS) entry which is preliminary data.</text>
</comment>
<keyword evidence="3" id="KW-0862">Zinc</keyword>
<dbReference type="PROSITE" id="PS51999">
    <property type="entry name" value="ZF_GRF"/>
    <property type="match status" value="1"/>
</dbReference>
<keyword evidence="2 4" id="KW-0863">Zinc-finger</keyword>
<protein>
    <recommendedName>
        <fullName evidence="5">GRF-type domain-containing protein</fullName>
    </recommendedName>
</protein>
<evidence type="ECO:0000256" key="3">
    <source>
        <dbReference type="ARBA" id="ARBA00022833"/>
    </source>
</evidence>
<gene>
    <name evidence="6" type="ORF">BS78_K261700</name>
</gene>
<feature type="domain" description="GRF-type" evidence="5">
    <location>
        <begin position="52"/>
        <end position="97"/>
    </location>
</feature>
<keyword evidence="1" id="KW-0479">Metal-binding</keyword>
<proteinExistence type="predicted"/>
<organism evidence="6 7">
    <name type="scientific">Paspalum vaginatum</name>
    <name type="common">seashore paspalum</name>
    <dbReference type="NCBI Taxonomy" id="158149"/>
    <lineage>
        <taxon>Eukaryota</taxon>
        <taxon>Viridiplantae</taxon>
        <taxon>Streptophyta</taxon>
        <taxon>Embryophyta</taxon>
        <taxon>Tracheophyta</taxon>
        <taxon>Spermatophyta</taxon>
        <taxon>Magnoliopsida</taxon>
        <taxon>Liliopsida</taxon>
        <taxon>Poales</taxon>
        <taxon>Poaceae</taxon>
        <taxon>PACMAD clade</taxon>
        <taxon>Panicoideae</taxon>
        <taxon>Andropogonodae</taxon>
        <taxon>Paspaleae</taxon>
        <taxon>Paspalinae</taxon>
        <taxon>Paspalum</taxon>
    </lineage>
</organism>
<evidence type="ECO:0000313" key="6">
    <source>
        <dbReference type="EMBL" id="KAJ1256958.1"/>
    </source>
</evidence>